<sequence>MKKYKGSSAKLLISLLPADFKKEEFTKPNGYWKDINIVRRTIDLLLKKHNIQLHEIPKHFTKTFFQEQGLYGLIQEYNASPIELVNKLYPGKFDVTEF</sequence>
<keyword evidence="3" id="KW-1185">Reference proteome</keyword>
<gene>
    <name evidence="2" type="ORF">B4U37_19210</name>
</gene>
<dbReference type="RefSeq" id="WP_088019530.1">
    <property type="nucleotide sequence ID" value="NZ_CP020880.1"/>
</dbReference>
<name>A0ABM6KNC2_9BACI</name>
<dbReference type="GeneID" id="96740533"/>
<reference evidence="2 3" key="1">
    <citation type="submission" date="2017-04" db="EMBL/GenBank/DDBJ databases">
        <title>Complete Genome Sequence of the Bacillus horikoshii 20a strain from Cuatro Cienegas, Coahuila, Mexico.</title>
        <authorList>
            <person name="Zarza E."/>
            <person name="Alcaraz L.D."/>
            <person name="Aguilar-Salinas B."/>
            <person name="Islas A."/>
            <person name="Olmedo-Alvarez G."/>
        </authorList>
    </citation>
    <scope>NUCLEOTIDE SEQUENCE [LARGE SCALE GENOMIC DNA]</scope>
    <source>
        <strain evidence="2 3">20a</strain>
    </source>
</reference>
<protein>
    <recommendedName>
        <fullName evidence="1">DUF4046 domain-containing protein</fullName>
    </recommendedName>
</protein>
<dbReference type="EMBL" id="CP020880">
    <property type="protein sequence ID" value="ART78033.1"/>
    <property type="molecule type" value="Genomic_DNA"/>
</dbReference>
<feature type="domain" description="DUF4046" evidence="1">
    <location>
        <begin position="27"/>
        <end position="91"/>
    </location>
</feature>
<accession>A0ABM6KNC2</accession>
<proteinExistence type="predicted"/>
<dbReference type="Pfam" id="PF13255">
    <property type="entry name" value="DUF4046"/>
    <property type="match status" value="1"/>
</dbReference>
<evidence type="ECO:0000259" key="1">
    <source>
        <dbReference type="Pfam" id="PF13255"/>
    </source>
</evidence>
<evidence type="ECO:0000313" key="3">
    <source>
        <dbReference type="Proteomes" id="UP000195573"/>
    </source>
</evidence>
<dbReference type="InterPro" id="IPR025119">
    <property type="entry name" value="DUF4046"/>
</dbReference>
<dbReference type="Proteomes" id="UP000195573">
    <property type="component" value="Chromosome"/>
</dbReference>
<evidence type="ECO:0000313" key="2">
    <source>
        <dbReference type="EMBL" id="ART78033.1"/>
    </source>
</evidence>
<organism evidence="2 3">
    <name type="scientific">Sutcliffiella horikoshii</name>
    <dbReference type="NCBI Taxonomy" id="79883"/>
    <lineage>
        <taxon>Bacteria</taxon>
        <taxon>Bacillati</taxon>
        <taxon>Bacillota</taxon>
        <taxon>Bacilli</taxon>
        <taxon>Bacillales</taxon>
        <taxon>Bacillaceae</taxon>
        <taxon>Sutcliffiella</taxon>
    </lineage>
</organism>